<dbReference type="Gene3D" id="1.10.10.10">
    <property type="entry name" value="Winged helix-like DNA-binding domain superfamily/Winged helix DNA-binding domain"/>
    <property type="match status" value="1"/>
</dbReference>
<dbReference type="EMBL" id="BAAAZI010000006">
    <property type="protein sequence ID" value="GAA4136094.1"/>
    <property type="molecule type" value="Genomic_DNA"/>
</dbReference>
<evidence type="ECO:0000313" key="7">
    <source>
        <dbReference type="Proteomes" id="UP001500101"/>
    </source>
</evidence>
<dbReference type="PRINTS" id="PR00039">
    <property type="entry name" value="HTHLYSR"/>
</dbReference>
<feature type="domain" description="HTH lysR-type" evidence="5">
    <location>
        <begin position="1"/>
        <end position="58"/>
    </location>
</feature>
<dbReference type="Gene3D" id="3.40.190.10">
    <property type="entry name" value="Periplasmic binding protein-like II"/>
    <property type="match status" value="2"/>
</dbReference>
<dbReference type="InterPro" id="IPR036388">
    <property type="entry name" value="WH-like_DNA-bd_sf"/>
</dbReference>
<keyword evidence="2" id="KW-0805">Transcription regulation</keyword>
<sequence>MELRHIQYFQVLAEELHFGNAAKRLFISQPPLSRQIKELELELGVSLFTRTNKKVALTDAGRYLYTQTASLLQQLSQVKNNTKLIHDQLSGEIKLGFISSTSKVLIARILEELKTSYPALQINLFEASSIKQLTAIQEGKLDLAIIRTDSIPSGINQTLLYQEELCLVGPAGIRNWNESMKQLNFISFNPKYAPQYYQETLDYCQQLGIEPTFRHQCNNMIAILELVSLGLGLAIAPKSMCINRKDLSLFSPSRKNLQMISKVYLCIQLIFKTVI</sequence>
<evidence type="ECO:0000256" key="4">
    <source>
        <dbReference type="ARBA" id="ARBA00023163"/>
    </source>
</evidence>
<keyword evidence="3" id="KW-0238">DNA-binding</keyword>
<keyword evidence="4" id="KW-0804">Transcription</keyword>
<evidence type="ECO:0000256" key="1">
    <source>
        <dbReference type="ARBA" id="ARBA00009437"/>
    </source>
</evidence>
<dbReference type="Pfam" id="PF03466">
    <property type="entry name" value="LysR_substrate"/>
    <property type="match status" value="1"/>
</dbReference>
<evidence type="ECO:0000259" key="5">
    <source>
        <dbReference type="PROSITE" id="PS50931"/>
    </source>
</evidence>
<dbReference type="CDD" id="cd08414">
    <property type="entry name" value="PBP2_LTTR_aromatics_like"/>
    <property type="match status" value="1"/>
</dbReference>
<evidence type="ECO:0000256" key="2">
    <source>
        <dbReference type="ARBA" id="ARBA00023015"/>
    </source>
</evidence>
<dbReference type="InterPro" id="IPR005119">
    <property type="entry name" value="LysR_subst-bd"/>
</dbReference>
<dbReference type="SUPFAM" id="SSF53850">
    <property type="entry name" value="Periplasmic binding protein-like II"/>
    <property type="match status" value="1"/>
</dbReference>
<accession>A0ABP7YGW2</accession>
<dbReference type="Pfam" id="PF00126">
    <property type="entry name" value="HTH_1"/>
    <property type="match status" value="1"/>
</dbReference>
<protein>
    <submittedName>
        <fullName evidence="6">LysR substrate-binding domain-containing protein</fullName>
    </submittedName>
</protein>
<dbReference type="SUPFAM" id="SSF46785">
    <property type="entry name" value="Winged helix' DNA-binding domain"/>
    <property type="match status" value="1"/>
</dbReference>
<reference evidence="7" key="1">
    <citation type="journal article" date="2019" name="Int. J. Syst. Evol. Microbiol.">
        <title>The Global Catalogue of Microorganisms (GCM) 10K type strain sequencing project: providing services to taxonomists for standard genome sequencing and annotation.</title>
        <authorList>
            <consortium name="The Broad Institute Genomics Platform"/>
            <consortium name="The Broad Institute Genome Sequencing Center for Infectious Disease"/>
            <person name="Wu L."/>
            <person name="Ma J."/>
        </authorList>
    </citation>
    <scope>NUCLEOTIDE SEQUENCE [LARGE SCALE GENOMIC DNA]</scope>
    <source>
        <strain evidence="7">JCM 16704</strain>
    </source>
</reference>
<dbReference type="RefSeq" id="WP_344673574.1">
    <property type="nucleotide sequence ID" value="NZ_BAAAZI010000006.1"/>
</dbReference>
<dbReference type="Proteomes" id="UP001500101">
    <property type="component" value="Unassembled WGS sequence"/>
</dbReference>
<dbReference type="InterPro" id="IPR036390">
    <property type="entry name" value="WH_DNA-bd_sf"/>
</dbReference>
<name>A0ABP7YGW2_9SPHI</name>
<dbReference type="PANTHER" id="PTHR30346:SF17">
    <property type="entry name" value="LYSR FAMILY TRANSCRIPTIONAL REGULATOR"/>
    <property type="match status" value="1"/>
</dbReference>
<comment type="caution">
    <text evidence="6">The sequence shown here is derived from an EMBL/GenBank/DDBJ whole genome shotgun (WGS) entry which is preliminary data.</text>
</comment>
<gene>
    <name evidence="6" type="ORF">GCM10022216_10570</name>
</gene>
<dbReference type="PANTHER" id="PTHR30346">
    <property type="entry name" value="TRANSCRIPTIONAL DUAL REGULATOR HCAR-RELATED"/>
    <property type="match status" value="1"/>
</dbReference>
<dbReference type="InterPro" id="IPR000847">
    <property type="entry name" value="LysR_HTH_N"/>
</dbReference>
<proteinExistence type="inferred from homology"/>
<keyword evidence="7" id="KW-1185">Reference proteome</keyword>
<evidence type="ECO:0000256" key="3">
    <source>
        <dbReference type="ARBA" id="ARBA00023125"/>
    </source>
</evidence>
<comment type="similarity">
    <text evidence="1">Belongs to the LysR transcriptional regulatory family.</text>
</comment>
<evidence type="ECO:0000313" key="6">
    <source>
        <dbReference type="EMBL" id="GAA4136094.1"/>
    </source>
</evidence>
<dbReference type="PROSITE" id="PS50931">
    <property type="entry name" value="HTH_LYSR"/>
    <property type="match status" value="1"/>
</dbReference>
<organism evidence="6 7">
    <name type="scientific">Sphingobacterium kyonggiense</name>
    <dbReference type="NCBI Taxonomy" id="714075"/>
    <lineage>
        <taxon>Bacteria</taxon>
        <taxon>Pseudomonadati</taxon>
        <taxon>Bacteroidota</taxon>
        <taxon>Sphingobacteriia</taxon>
        <taxon>Sphingobacteriales</taxon>
        <taxon>Sphingobacteriaceae</taxon>
        <taxon>Sphingobacterium</taxon>
    </lineage>
</organism>